<keyword evidence="4" id="KW-1185">Reference proteome</keyword>
<dbReference type="InterPro" id="IPR036291">
    <property type="entry name" value="NAD(P)-bd_dom_sf"/>
</dbReference>
<keyword evidence="1" id="KW-1133">Transmembrane helix</keyword>
<evidence type="ECO:0000256" key="1">
    <source>
        <dbReference type="SAM" id="Phobius"/>
    </source>
</evidence>
<comment type="caution">
    <text evidence="3">The sequence shown here is derived from an EMBL/GenBank/DDBJ whole genome shotgun (WGS) entry which is preliminary data.</text>
</comment>
<dbReference type="Pfam" id="PF02558">
    <property type="entry name" value="ApbA"/>
    <property type="match status" value="1"/>
</dbReference>
<reference evidence="4" key="1">
    <citation type="journal article" date="2019" name="Int. J. Syst. Evol. Microbiol.">
        <title>The Global Catalogue of Microorganisms (GCM) 10K type strain sequencing project: providing services to taxonomists for standard genome sequencing and annotation.</title>
        <authorList>
            <consortium name="The Broad Institute Genomics Platform"/>
            <consortium name="The Broad Institute Genome Sequencing Center for Infectious Disease"/>
            <person name="Wu L."/>
            <person name="Ma J."/>
        </authorList>
    </citation>
    <scope>NUCLEOTIDE SEQUENCE [LARGE SCALE GENOMIC DNA]</scope>
    <source>
        <strain evidence="4">CCUG 46385</strain>
    </source>
</reference>
<dbReference type="EMBL" id="JBHSHL010000007">
    <property type="protein sequence ID" value="MFC4803904.1"/>
    <property type="molecule type" value="Genomic_DNA"/>
</dbReference>
<keyword evidence="1" id="KW-0812">Transmembrane</keyword>
<evidence type="ECO:0000313" key="3">
    <source>
        <dbReference type="EMBL" id="MFC4803904.1"/>
    </source>
</evidence>
<dbReference type="Gene3D" id="3.40.50.720">
    <property type="entry name" value="NAD(P)-binding Rossmann-like Domain"/>
    <property type="match status" value="1"/>
</dbReference>
<protein>
    <submittedName>
        <fullName evidence="3">Ketopantoate reductase family protein</fullName>
    </submittedName>
</protein>
<proteinExistence type="predicted"/>
<gene>
    <name evidence="3" type="ORF">ACFO4R_02305</name>
</gene>
<dbReference type="SUPFAM" id="SSF51735">
    <property type="entry name" value="NAD(P)-binding Rossmann-fold domains"/>
    <property type="match status" value="1"/>
</dbReference>
<name>A0ABV9QJ09_9FIRM</name>
<evidence type="ECO:0000259" key="2">
    <source>
        <dbReference type="Pfam" id="PF02558"/>
    </source>
</evidence>
<accession>A0ABV9QJ09</accession>
<feature type="transmembrane region" description="Helical" evidence="1">
    <location>
        <begin position="12"/>
        <end position="29"/>
    </location>
</feature>
<feature type="domain" description="Ketopantoate reductase N-terminal" evidence="2">
    <location>
        <begin position="13"/>
        <end position="136"/>
    </location>
</feature>
<keyword evidence="1" id="KW-0472">Membrane</keyword>
<dbReference type="InterPro" id="IPR013332">
    <property type="entry name" value="KPR_N"/>
</dbReference>
<dbReference type="RefSeq" id="WP_379787374.1">
    <property type="nucleotide sequence ID" value="NZ_JBHSHL010000007.1"/>
</dbReference>
<dbReference type="Proteomes" id="UP001595916">
    <property type="component" value="Unassembled WGS sequence"/>
</dbReference>
<organism evidence="3 4">
    <name type="scientific">Filifactor villosus</name>
    <dbReference type="NCBI Taxonomy" id="29374"/>
    <lineage>
        <taxon>Bacteria</taxon>
        <taxon>Bacillati</taxon>
        <taxon>Bacillota</taxon>
        <taxon>Clostridia</taxon>
        <taxon>Peptostreptococcales</taxon>
        <taxon>Filifactoraceae</taxon>
        <taxon>Filifactor</taxon>
    </lineage>
</organism>
<sequence>MRWKRVFIKEIRILVYGAGVIGSLYAALFSKAGCEVSIYARGSRLEQLQTEGLLYEEKRRLEKARVRVIGSLGKDDDYDYILLAVREHDLHQALSELAENCSPTIVTMVNSLERYEVWEELCGRGRILPAFPGAGGYIEKGVLKARLTPRAVQPTTFGEIDGRRSLRLSKLAFLFACCKIPYRITEDMHAWQVCHLAMVTPLARAYYEAEEPLRAGMEKSVMRCAASRLKRNFRQLDRLGIRLSPPQLHLFRLLPVSVLSVALRPVFQSEFGNFFMYRHAMKAPDEMKGLEKQFYAFLRGQV</sequence>
<evidence type="ECO:0000313" key="4">
    <source>
        <dbReference type="Proteomes" id="UP001595916"/>
    </source>
</evidence>